<dbReference type="Proteomes" id="UP001234178">
    <property type="component" value="Unassembled WGS sequence"/>
</dbReference>
<gene>
    <name evidence="1" type="ORF">OUZ56_007628</name>
</gene>
<protein>
    <submittedName>
        <fullName evidence="1">Uncharacterized protein</fullName>
    </submittedName>
</protein>
<accession>A0ABR0AAK0</accession>
<dbReference type="EMBL" id="JAOYFB010000037">
    <property type="protein sequence ID" value="KAK4022147.1"/>
    <property type="molecule type" value="Genomic_DNA"/>
</dbReference>
<comment type="caution">
    <text evidence="1">The sequence shown here is derived from an EMBL/GenBank/DDBJ whole genome shotgun (WGS) entry which is preliminary data.</text>
</comment>
<evidence type="ECO:0000313" key="1">
    <source>
        <dbReference type="EMBL" id="KAK4022147.1"/>
    </source>
</evidence>
<sequence length="68" mass="7965">MDPTIHCKSFFDCWYCGTTLRVKEVERPQVRKGPMSYNPGDFESQLAVDRPTKWNYGTLSEKIDLFCQ</sequence>
<organism evidence="1 2">
    <name type="scientific">Daphnia magna</name>
    <dbReference type="NCBI Taxonomy" id="35525"/>
    <lineage>
        <taxon>Eukaryota</taxon>
        <taxon>Metazoa</taxon>
        <taxon>Ecdysozoa</taxon>
        <taxon>Arthropoda</taxon>
        <taxon>Crustacea</taxon>
        <taxon>Branchiopoda</taxon>
        <taxon>Diplostraca</taxon>
        <taxon>Cladocera</taxon>
        <taxon>Anomopoda</taxon>
        <taxon>Daphniidae</taxon>
        <taxon>Daphnia</taxon>
    </lineage>
</organism>
<evidence type="ECO:0000313" key="2">
    <source>
        <dbReference type="Proteomes" id="UP001234178"/>
    </source>
</evidence>
<proteinExistence type="predicted"/>
<name>A0ABR0AAK0_9CRUS</name>
<reference evidence="1 2" key="1">
    <citation type="journal article" date="2023" name="Nucleic Acids Res.">
        <title>The hologenome of Daphnia magna reveals possible DNA methylation and microbiome-mediated evolution of the host genome.</title>
        <authorList>
            <person name="Chaturvedi A."/>
            <person name="Li X."/>
            <person name="Dhandapani V."/>
            <person name="Marshall H."/>
            <person name="Kissane S."/>
            <person name="Cuenca-Cambronero M."/>
            <person name="Asole G."/>
            <person name="Calvet F."/>
            <person name="Ruiz-Romero M."/>
            <person name="Marangio P."/>
            <person name="Guigo R."/>
            <person name="Rago D."/>
            <person name="Mirbahai L."/>
            <person name="Eastwood N."/>
            <person name="Colbourne J.K."/>
            <person name="Zhou J."/>
            <person name="Mallon E."/>
            <person name="Orsini L."/>
        </authorList>
    </citation>
    <scope>NUCLEOTIDE SEQUENCE [LARGE SCALE GENOMIC DNA]</scope>
    <source>
        <strain evidence="1">LRV0_1</strain>
    </source>
</reference>
<keyword evidence="2" id="KW-1185">Reference proteome</keyword>